<dbReference type="AlphaFoldDB" id="A0A6J6BKX9"/>
<accession>A0A6J6BKX9</accession>
<dbReference type="EMBL" id="CAEZSR010000004">
    <property type="protein sequence ID" value="CAB4539606.1"/>
    <property type="molecule type" value="Genomic_DNA"/>
</dbReference>
<protein>
    <submittedName>
        <fullName evidence="1">Unannotated protein</fullName>
    </submittedName>
</protein>
<reference evidence="1" key="1">
    <citation type="submission" date="2020-05" db="EMBL/GenBank/DDBJ databases">
        <authorList>
            <person name="Chiriac C."/>
            <person name="Salcher M."/>
            <person name="Ghai R."/>
            <person name="Kavagutti S V."/>
        </authorList>
    </citation>
    <scope>NUCLEOTIDE SEQUENCE</scope>
</reference>
<name>A0A6J6BKX9_9ZZZZ</name>
<proteinExistence type="predicted"/>
<evidence type="ECO:0000313" key="1">
    <source>
        <dbReference type="EMBL" id="CAB4539606.1"/>
    </source>
</evidence>
<sequence length="221" mass="24088">MALQVETRDCAALTDADLDDMASMGGSFDIGLLSKAKEDWVLCTTARLDDKLHGFAFATLERIGGTPCVLLGLMSVKRTGKRDQVLKGLMGEAFHRALMAFPDEDVVVGTRMVKPDALEAFKHLDEIIPRPKHRAVGEERAWGRRLARRFGVDANYDEQSFVVKANGQSGFIDHESLKPEKISADVAGVFEPVPAAKGGSIIVHGWTMAEDLIKLGARQPA</sequence>
<gene>
    <name evidence="1" type="ORF">UFOPK1493_00189</name>
</gene>
<organism evidence="1">
    <name type="scientific">freshwater metagenome</name>
    <dbReference type="NCBI Taxonomy" id="449393"/>
    <lineage>
        <taxon>unclassified sequences</taxon>
        <taxon>metagenomes</taxon>
        <taxon>ecological metagenomes</taxon>
    </lineage>
</organism>